<evidence type="ECO:0000259" key="2">
    <source>
        <dbReference type="PROSITE" id="PS50835"/>
    </source>
</evidence>
<dbReference type="Ensembl" id="ENSNMLT00000034332.1">
    <property type="protein sequence ID" value="ENSNMLP00000030795.1"/>
    <property type="gene ID" value="ENSNMLG00000019395.1"/>
</dbReference>
<accession>A0A8C6U471</accession>
<keyword evidence="1" id="KW-0732">Signal</keyword>
<organism evidence="3 4">
    <name type="scientific">Neogobius melanostomus</name>
    <name type="common">round goby</name>
    <dbReference type="NCBI Taxonomy" id="47308"/>
    <lineage>
        <taxon>Eukaryota</taxon>
        <taxon>Metazoa</taxon>
        <taxon>Chordata</taxon>
        <taxon>Craniata</taxon>
        <taxon>Vertebrata</taxon>
        <taxon>Euteleostomi</taxon>
        <taxon>Actinopterygii</taxon>
        <taxon>Neopterygii</taxon>
        <taxon>Teleostei</taxon>
        <taxon>Neoteleostei</taxon>
        <taxon>Acanthomorphata</taxon>
        <taxon>Gobiaria</taxon>
        <taxon>Gobiiformes</taxon>
        <taxon>Gobioidei</taxon>
        <taxon>Gobiidae</taxon>
        <taxon>Benthophilinae</taxon>
        <taxon>Neogobiini</taxon>
        <taxon>Neogobius</taxon>
    </lineage>
</organism>
<dbReference type="AlphaFoldDB" id="A0A8C6U471"/>
<feature type="signal peptide" evidence="1">
    <location>
        <begin position="1"/>
        <end position="35"/>
    </location>
</feature>
<dbReference type="Pfam" id="PF03921">
    <property type="entry name" value="ICAM_N"/>
    <property type="match status" value="1"/>
</dbReference>
<evidence type="ECO:0000313" key="3">
    <source>
        <dbReference type="Ensembl" id="ENSNMLP00000030795.1"/>
    </source>
</evidence>
<feature type="chain" id="PRO_5034244797" description="Ig-like domain-containing protein" evidence="1">
    <location>
        <begin position="36"/>
        <end position="356"/>
    </location>
</feature>
<dbReference type="PROSITE" id="PS50835">
    <property type="entry name" value="IG_LIKE"/>
    <property type="match status" value="2"/>
</dbReference>
<keyword evidence="4" id="KW-1185">Reference proteome</keyword>
<proteinExistence type="predicted"/>
<protein>
    <recommendedName>
        <fullName evidence="2">Ig-like domain-containing protein</fullName>
    </recommendedName>
</protein>
<sequence length="356" mass="39704">MRPAYPFNLSIYYYYILFLLHKSFLMLSTAQTVSASCPLVMTPSSVVVQYGDAFTVECNSTTDQKEGMGWESNYKGTGLIEADHVQLNSEKVDRWAIQSQCYVNLNNGTQCSEYLPITVYKMPDSVSILHENTKQPLVEHQDYGFECAVANVAPVKKVLVTWIKDNNSTVKECLTEESNEKPGNCRSDFTLSAQKTDNGGTLMCEAKFDFGPMGPNLQPIRSPVMDLQVLCKYFDHSNVEMVEVPANGKLTLDCTAQGNPTPQYNWQVPQPTQEKVGSEPILDLKGPFSGTYNCTAANSQGSSVKQFVITDAPSKIIPSISFICIVYSCIMPFHTVPHQEALPELLQEYYSSCFLY</sequence>
<name>A0A8C6U471_9GOBI</name>
<dbReference type="GO" id="GO:0007155">
    <property type="term" value="P:cell adhesion"/>
    <property type="evidence" value="ECO:0007669"/>
    <property type="project" value="InterPro"/>
</dbReference>
<dbReference type="InterPro" id="IPR013783">
    <property type="entry name" value="Ig-like_fold"/>
</dbReference>
<feature type="domain" description="Ig-like" evidence="2">
    <location>
        <begin position="215"/>
        <end position="310"/>
    </location>
</feature>
<dbReference type="InterPro" id="IPR036179">
    <property type="entry name" value="Ig-like_dom_sf"/>
</dbReference>
<dbReference type="PANTHER" id="PTHR13771">
    <property type="entry name" value="INTERCELLULAR ADHESION MOLECULE"/>
    <property type="match status" value="1"/>
</dbReference>
<reference evidence="3" key="1">
    <citation type="submission" date="2025-08" db="UniProtKB">
        <authorList>
            <consortium name="Ensembl"/>
        </authorList>
    </citation>
    <scope>IDENTIFICATION</scope>
</reference>
<reference evidence="3" key="2">
    <citation type="submission" date="2025-09" db="UniProtKB">
        <authorList>
            <consortium name="Ensembl"/>
        </authorList>
    </citation>
    <scope>IDENTIFICATION</scope>
</reference>
<dbReference type="GO" id="GO:0005178">
    <property type="term" value="F:integrin binding"/>
    <property type="evidence" value="ECO:0007669"/>
    <property type="project" value="InterPro"/>
</dbReference>
<dbReference type="SUPFAM" id="SSF48726">
    <property type="entry name" value="Immunoglobulin"/>
    <property type="match status" value="3"/>
</dbReference>
<dbReference type="InterPro" id="IPR013768">
    <property type="entry name" value="ICAM_N"/>
</dbReference>
<dbReference type="Proteomes" id="UP000694523">
    <property type="component" value="Unplaced"/>
</dbReference>
<feature type="domain" description="Ig-like" evidence="2">
    <location>
        <begin position="123"/>
        <end position="206"/>
    </location>
</feature>
<evidence type="ECO:0000256" key="1">
    <source>
        <dbReference type="SAM" id="SignalP"/>
    </source>
</evidence>
<dbReference type="Gene3D" id="2.60.40.10">
    <property type="entry name" value="Immunoglobulins"/>
    <property type="match status" value="3"/>
</dbReference>
<dbReference type="InterPro" id="IPR007110">
    <property type="entry name" value="Ig-like_dom"/>
</dbReference>
<dbReference type="InterPro" id="IPR047012">
    <property type="entry name" value="ICAM_VCAM"/>
</dbReference>
<evidence type="ECO:0000313" key="4">
    <source>
        <dbReference type="Proteomes" id="UP000694523"/>
    </source>
</evidence>
<dbReference type="PANTHER" id="PTHR13771:SF9">
    <property type="entry name" value="INTERCELLULAR ADHESION MOLECULE 5"/>
    <property type="match status" value="1"/>
</dbReference>